<evidence type="ECO:0000256" key="9">
    <source>
        <dbReference type="ARBA" id="ARBA00022741"/>
    </source>
</evidence>
<evidence type="ECO:0000256" key="15">
    <source>
        <dbReference type="ARBA" id="ARBA00023180"/>
    </source>
</evidence>
<dbReference type="Gene3D" id="1.10.510.10">
    <property type="entry name" value="Transferase(Phosphotransferase) domain 1"/>
    <property type="match status" value="1"/>
</dbReference>
<proteinExistence type="predicted"/>
<comment type="subcellular location">
    <subcellularLocation>
        <location evidence="1">Membrane</location>
        <topology evidence="1">Single-pass membrane protein</topology>
    </subcellularLocation>
</comment>
<feature type="domain" description="Protein kinase" evidence="18">
    <location>
        <begin position="1"/>
        <end position="136"/>
    </location>
</feature>
<dbReference type="PROSITE" id="PS50011">
    <property type="entry name" value="PROTEIN_KINASE_DOM"/>
    <property type="match status" value="1"/>
</dbReference>
<dbReference type="PANTHER" id="PTHR47986">
    <property type="entry name" value="OSJNBA0070M12.3 PROTEIN"/>
    <property type="match status" value="1"/>
</dbReference>
<evidence type="ECO:0000256" key="17">
    <source>
        <dbReference type="ARBA" id="ARBA00048679"/>
    </source>
</evidence>
<comment type="catalytic activity">
    <reaction evidence="16">
        <text>L-threonyl-[protein] + ATP = O-phospho-L-threonyl-[protein] + ADP + H(+)</text>
        <dbReference type="Rhea" id="RHEA:46608"/>
        <dbReference type="Rhea" id="RHEA-COMP:11060"/>
        <dbReference type="Rhea" id="RHEA-COMP:11605"/>
        <dbReference type="ChEBI" id="CHEBI:15378"/>
        <dbReference type="ChEBI" id="CHEBI:30013"/>
        <dbReference type="ChEBI" id="CHEBI:30616"/>
        <dbReference type="ChEBI" id="CHEBI:61977"/>
        <dbReference type="ChEBI" id="CHEBI:456216"/>
        <dbReference type="EC" id="2.7.11.1"/>
    </reaction>
</comment>
<comment type="catalytic activity">
    <reaction evidence="17">
        <text>L-seryl-[protein] + ATP = O-phospho-L-seryl-[protein] + ADP + H(+)</text>
        <dbReference type="Rhea" id="RHEA:17989"/>
        <dbReference type="Rhea" id="RHEA-COMP:9863"/>
        <dbReference type="Rhea" id="RHEA-COMP:11604"/>
        <dbReference type="ChEBI" id="CHEBI:15378"/>
        <dbReference type="ChEBI" id="CHEBI:29999"/>
        <dbReference type="ChEBI" id="CHEBI:30616"/>
        <dbReference type="ChEBI" id="CHEBI:83421"/>
        <dbReference type="ChEBI" id="CHEBI:456216"/>
        <dbReference type="EC" id="2.7.11.1"/>
    </reaction>
</comment>
<dbReference type="AlphaFoldDB" id="A0A9K3EIE8"/>
<dbReference type="PANTHER" id="PTHR47986:SF13">
    <property type="entry name" value="RECEPTOR PROTEIN KINASE TMK1-LIKE"/>
    <property type="match status" value="1"/>
</dbReference>
<gene>
    <name evidence="19" type="ORF">HanXRQr2_Chr13g0596011</name>
</gene>
<evidence type="ECO:0000256" key="5">
    <source>
        <dbReference type="ARBA" id="ARBA00022679"/>
    </source>
</evidence>
<keyword evidence="10" id="KW-0418">Kinase</keyword>
<keyword evidence="14" id="KW-0675">Receptor</keyword>
<dbReference type="InterPro" id="IPR000719">
    <property type="entry name" value="Prot_kinase_dom"/>
</dbReference>
<evidence type="ECO:0000256" key="6">
    <source>
        <dbReference type="ARBA" id="ARBA00022692"/>
    </source>
</evidence>
<dbReference type="PROSITE" id="PS00108">
    <property type="entry name" value="PROTEIN_KINASE_ST"/>
    <property type="match status" value="1"/>
</dbReference>
<keyword evidence="9" id="KW-0547">Nucleotide-binding</keyword>
<dbReference type="InterPro" id="IPR011009">
    <property type="entry name" value="Kinase-like_dom_sf"/>
</dbReference>
<dbReference type="GO" id="GO:0005524">
    <property type="term" value="F:ATP binding"/>
    <property type="evidence" value="ECO:0007669"/>
    <property type="project" value="UniProtKB-KW"/>
</dbReference>
<dbReference type="Pfam" id="PF00069">
    <property type="entry name" value="Pkinase"/>
    <property type="match status" value="1"/>
</dbReference>
<evidence type="ECO:0000256" key="13">
    <source>
        <dbReference type="ARBA" id="ARBA00023136"/>
    </source>
</evidence>
<evidence type="ECO:0000256" key="2">
    <source>
        <dbReference type="ARBA" id="ARBA00012513"/>
    </source>
</evidence>
<sequence>MLHFTHINMPQGELSRHLFHWKNFKLEPLSWKRRLNIALDVARGMEYLHTLAHQSFIHRDLKSSNILLGDDFRAKVLDFGLVKLVPNVGKSIMTRVAGTFKYVAPKYASNYPFSFYVYIYIYVYIMDVTKWQVGND</sequence>
<reference evidence="19" key="1">
    <citation type="journal article" date="2017" name="Nature">
        <title>The sunflower genome provides insights into oil metabolism, flowering and Asterid evolution.</title>
        <authorList>
            <person name="Badouin H."/>
            <person name="Gouzy J."/>
            <person name="Grassa C.J."/>
            <person name="Murat F."/>
            <person name="Staton S.E."/>
            <person name="Cottret L."/>
            <person name="Lelandais-Briere C."/>
            <person name="Owens G.L."/>
            <person name="Carrere S."/>
            <person name="Mayjonade B."/>
            <person name="Legrand L."/>
            <person name="Gill N."/>
            <person name="Kane N.C."/>
            <person name="Bowers J.E."/>
            <person name="Hubner S."/>
            <person name="Bellec A."/>
            <person name="Berard A."/>
            <person name="Berges H."/>
            <person name="Blanchet N."/>
            <person name="Boniface M.C."/>
            <person name="Brunel D."/>
            <person name="Catrice O."/>
            <person name="Chaidir N."/>
            <person name="Claudel C."/>
            <person name="Donnadieu C."/>
            <person name="Faraut T."/>
            <person name="Fievet G."/>
            <person name="Helmstetter N."/>
            <person name="King M."/>
            <person name="Knapp S.J."/>
            <person name="Lai Z."/>
            <person name="Le Paslier M.C."/>
            <person name="Lippi Y."/>
            <person name="Lorenzon L."/>
            <person name="Mandel J.R."/>
            <person name="Marage G."/>
            <person name="Marchand G."/>
            <person name="Marquand E."/>
            <person name="Bret-Mestries E."/>
            <person name="Morien E."/>
            <person name="Nambeesan S."/>
            <person name="Nguyen T."/>
            <person name="Pegot-Espagnet P."/>
            <person name="Pouilly N."/>
            <person name="Raftis F."/>
            <person name="Sallet E."/>
            <person name="Schiex T."/>
            <person name="Thomas J."/>
            <person name="Vandecasteele C."/>
            <person name="Vares D."/>
            <person name="Vear F."/>
            <person name="Vautrin S."/>
            <person name="Crespi M."/>
            <person name="Mangin B."/>
            <person name="Burke J.M."/>
            <person name="Salse J."/>
            <person name="Munos S."/>
            <person name="Vincourt P."/>
            <person name="Rieseberg L.H."/>
            <person name="Langlade N.B."/>
        </authorList>
    </citation>
    <scope>NUCLEOTIDE SEQUENCE</scope>
    <source>
        <tissue evidence="19">Leaves</tissue>
    </source>
</reference>
<evidence type="ECO:0000256" key="8">
    <source>
        <dbReference type="ARBA" id="ARBA00022737"/>
    </source>
</evidence>
<organism evidence="19 20">
    <name type="scientific">Helianthus annuus</name>
    <name type="common">Common sunflower</name>
    <dbReference type="NCBI Taxonomy" id="4232"/>
    <lineage>
        <taxon>Eukaryota</taxon>
        <taxon>Viridiplantae</taxon>
        <taxon>Streptophyta</taxon>
        <taxon>Embryophyta</taxon>
        <taxon>Tracheophyta</taxon>
        <taxon>Spermatophyta</taxon>
        <taxon>Magnoliopsida</taxon>
        <taxon>eudicotyledons</taxon>
        <taxon>Gunneridae</taxon>
        <taxon>Pentapetalae</taxon>
        <taxon>asterids</taxon>
        <taxon>campanulids</taxon>
        <taxon>Asterales</taxon>
        <taxon>Asteraceae</taxon>
        <taxon>Asteroideae</taxon>
        <taxon>Heliantheae alliance</taxon>
        <taxon>Heliantheae</taxon>
        <taxon>Helianthus</taxon>
    </lineage>
</organism>
<keyword evidence="4" id="KW-0433">Leucine-rich repeat</keyword>
<evidence type="ECO:0000259" key="18">
    <source>
        <dbReference type="PROSITE" id="PS50011"/>
    </source>
</evidence>
<evidence type="ECO:0000256" key="16">
    <source>
        <dbReference type="ARBA" id="ARBA00047899"/>
    </source>
</evidence>
<evidence type="ECO:0000313" key="19">
    <source>
        <dbReference type="EMBL" id="KAF5774067.1"/>
    </source>
</evidence>
<evidence type="ECO:0000256" key="14">
    <source>
        <dbReference type="ARBA" id="ARBA00023170"/>
    </source>
</evidence>
<comment type="caution">
    <text evidence="19">The sequence shown here is derived from an EMBL/GenBank/DDBJ whole genome shotgun (WGS) entry which is preliminary data.</text>
</comment>
<accession>A0A9K3EIE8</accession>
<evidence type="ECO:0000256" key="7">
    <source>
        <dbReference type="ARBA" id="ARBA00022729"/>
    </source>
</evidence>
<evidence type="ECO:0000256" key="1">
    <source>
        <dbReference type="ARBA" id="ARBA00004167"/>
    </source>
</evidence>
<reference evidence="19" key="2">
    <citation type="submission" date="2020-06" db="EMBL/GenBank/DDBJ databases">
        <title>Helianthus annuus Genome sequencing and assembly Release 2.</title>
        <authorList>
            <person name="Gouzy J."/>
            <person name="Langlade N."/>
            <person name="Munos S."/>
        </authorList>
    </citation>
    <scope>NUCLEOTIDE SEQUENCE</scope>
    <source>
        <tissue evidence="19">Leaves</tissue>
    </source>
</reference>
<keyword evidence="13" id="KW-0472">Membrane</keyword>
<keyword evidence="7" id="KW-0732">Signal</keyword>
<dbReference type="GO" id="GO:0004674">
    <property type="term" value="F:protein serine/threonine kinase activity"/>
    <property type="evidence" value="ECO:0007669"/>
    <property type="project" value="UniProtKB-KW"/>
</dbReference>
<evidence type="ECO:0000313" key="20">
    <source>
        <dbReference type="Proteomes" id="UP000215914"/>
    </source>
</evidence>
<dbReference type="SUPFAM" id="SSF56112">
    <property type="entry name" value="Protein kinase-like (PK-like)"/>
    <property type="match status" value="1"/>
</dbReference>
<dbReference type="EMBL" id="MNCJ02000328">
    <property type="protein sequence ID" value="KAF5774067.1"/>
    <property type="molecule type" value="Genomic_DNA"/>
</dbReference>
<dbReference type="GO" id="GO:0016020">
    <property type="term" value="C:membrane"/>
    <property type="evidence" value="ECO:0007669"/>
    <property type="project" value="UniProtKB-SubCell"/>
</dbReference>
<keyword evidence="3" id="KW-0723">Serine/threonine-protein kinase</keyword>
<evidence type="ECO:0000256" key="3">
    <source>
        <dbReference type="ARBA" id="ARBA00022527"/>
    </source>
</evidence>
<dbReference type="Gramene" id="mRNA:HanXRQr2_Chr13g0596011">
    <property type="protein sequence ID" value="CDS:HanXRQr2_Chr13g0596011.1"/>
    <property type="gene ID" value="HanXRQr2_Chr13g0596011"/>
</dbReference>
<keyword evidence="12" id="KW-1133">Transmembrane helix</keyword>
<dbReference type="Proteomes" id="UP000215914">
    <property type="component" value="Unassembled WGS sequence"/>
</dbReference>
<evidence type="ECO:0000256" key="10">
    <source>
        <dbReference type="ARBA" id="ARBA00022777"/>
    </source>
</evidence>
<dbReference type="InterPro" id="IPR008271">
    <property type="entry name" value="Ser/Thr_kinase_AS"/>
</dbReference>
<name>A0A9K3EIE8_HELAN</name>
<keyword evidence="5 19" id="KW-0808">Transferase</keyword>
<keyword evidence="15" id="KW-0325">Glycoprotein</keyword>
<keyword evidence="6" id="KW-0812">Transmembrane</keyword>
<protein>
    <recommendedName>
        <fullName evidence="2">non-specific serine/threonine protein kinase</fullName>
        <ecNumber evidence="2">2.7.11.1</ecNumber>
    </recommendedName>
</protein>
<keyword evidence="20" id="KW-1185">Reference proteome</keyword>
<dbReference type="EC" id="2.7.11.1" evidence="2"/>
<dbReference type="InterPro" id="IPR052422">
    <property type="entry name" value="Auxin_Ser/Thr_Kinase"/>
</dbReference>
<keyword evidence="8" id="KW-0677">Repeat</keyword>
<evidence type="ECO:0000256" key="12">
    <source>
        <dbReference type="ARBA" id="ARBA00022989"/>
    </source>
</evidence>
<keyword evidence="11" id="KW-0067">ATP-binding</keyword>
<dbReference type="FunFam" id="1.10.510.10:FF:001023">
    <property type="entry name" value="Os07g0541700 protein"/>
    <property type="match status" value="1"/>
</dbReference>
<evidence type="ECO:0000256" key="11">
    <source>
        <dbReference type="ARBA" id="ARBA00022840"/>
    </source>
</evidence>
<evidence type="ECO:0000256" key="4">
    <source>
        <dbReference type="ARBA" id="ARBA00022614"/>
    </source>
</evidence>